<comment type="similarity">
    <text evidence="2 5">Belongs to the GRF family.</text>
</comment>
<dbReference type="InterPro" id="IPR014978">
    <property type="entry name" value="Gln-Leu-Gln_QLQ"/>
</dbReference>
<reference evidence="9 10" key="1">
    <citation type="journal article" date="2024" name="G3 (Bethesda)">
        <title>Genome assembly of Hibiscus sabdariffa L. provides insights into metabolisms of medicinal natural products.</title>
        <authorList>
            <person name="Kim T."/>
        </authorList>
    </citation>
    <scope>NUCLEOTIDE SEQUENCE [LARGE SCALE GENOMIC DNA]</scope>
    <source>
        <strain evidence="9">TK-2024</strain>
        <tissue evidence="9">Old leaves</tissue>
    </source>
</reference>
<gene>
    <name evidence="9" type="ORF">V6N12_003131</name>
</gene>
<evidence type="ECO:0000313" key="10">
    <source>
        <dbReference type="Proteomes" id="UP001472677"/>
    </source>
</evidence>
<feature type="domain" description="QLQ" evidence="7">
    <location>
        <begin position="152"/>
        <end position="187"/>
    </location>
</feature>
<sequence length="596" mass="63591">MDFGVPGSDAVMGPANGAPPQPQPKLVGSGFPKQERSCESAEDHWKCSKLQRTDDLLTPNTMPLHQGTPLLRSNSLVSAGSGGQQEHMLSFSSLKSGTPFINKDGDFLEMSTQNSGFSYVQPTSSAYARNAGYGSGSLNASMHEAFNGFRGPLTPSQLTELQHQALIYKYITSNVAVPSNLIIPLKKSLYPYGFTSSPAGSLLPNSLGWGSFHLGYSGSADPEPGRCRRTDGKKWRCSQDAVADQKYCERHINRGRHRSRKPVEGQTGHAASGTTNVKVVPMSSPMSASVITGGGASSSLTITQQQQFKNLQSGATDHSPNSLVNRIQDPRALSVMSSTTNLKSDNSTFTITKQGVPFAESSQSDFGHITFDSLVSLSHGSSNMDSKEYGHLLDFTTSQETQDQNPPRLFIDDWTKDESISSVITWPGELRTDWTQLSMSIPMTSSEFSSSSSSPAQEKLALSPLRLSRGFDPIQMGKLVNSDVSDPNQNQAHRLPMSWGSSMGGPLGEVLTNTTSCKNSSTLSLLSEGWSSSPHSQSPLPAGVSQMASFGSLSNGSSGSSPISENKKLPDGSSLCDDVLGSSLVSSALIPSVIRS</sequence>
<protein>
    <recommendedName>
        <fullName evidence="5">Growth-regulating factor</fullName>
    </recommendedName>
</protein>
<evidence type="ECO:0000256" key="1">
    <source>
        <dbReference type="ARBA" id="ARBA00004123"/>
    </source>
</evidence>
<keyword evidence="10" id="KW-1185">Reference proteome</keyword>
<keyword evidence="5" id="KW-0805">Transcription regulation</keyword>
<dbReference type="InterPro" id="IPR031137">
    <property type="entry name" value="GRF"/>
</dbReference>
<comment type="caution">
    <text evidence="9">The sequence shown here is derived from an EMBL/GenBank/DDBJ whole genome shotgun (WGS) entry which is preliminary data.</text>
</comment>
<feature type="compositionally biased region" description="Polar residues" evidence="6">
    <location>
        <begin position="482"/>
        <end position="492"/>
    </location>
</feature>
<comment type="subcellular location">
    <subcellularLocation>
        <location evidence="1 4 5">Nucleus</location>
    </subcellularLocation>
</comment>
<dbReference type="PANTHER" id="PTHR31602:SF42">
    <property type="entry name" value="GROWTH-REGULATING FACTOR 2"/>
    <property type="match status" value="1"/>
</dbReference>
<dbReference type="Proteomes" id="UP001472677">
    <property type="component" value="Unassembled WGS sequence"/>
</dbReference>
<dbReference type="InterPro" id="IPR014977">
    <property type="entry name" value="WRC_dom"/>
</dbReference>
<dbReference type="PANTHER" id="PTHR31602">
    <property type="entry name" value="GROWTH-REGULATING FACTOR 5"/>
    <property type="match status" value="1"/>
</dbReference>
<feature type="compositionally biased region" description="Low complexity" evidence="6">
    <location>
        <begin position="549"/>
        <end position="564"/>
    </location>
</feature>
<accession>A0ABR2ECR1</accession>
<evidence type="ECO:0000313" key="9">
    <source>
        <dbReference type="EMBL" id="KAK8556736.1"/>
    </source>
</evidence>
<feature type="region of interest" description="Disordered" evidence="6">
    <location>
        <begin position="57"/>
        <end position="83"/>
    </location>
</feature>
<evidence type="ECO:0000256" key="5">
    <source>
        <dbReference type="RuleBase" id="RU367127"/>
    </source>
</evidence>
<dbReference type="PROSITE" id="PS51666">
    <property type="entry name" value="QLQ"/>
    <property type="match status" value="1"/>
</dbReference>
<feature type="region of interest" description="Disordered" evidence="6">
    <location>
        <begin position="528"/>
        <end position="572"/>
    </location>
</feature>
<feature type="compositionally biased region" description="Polar residues" evidence="6">
    <location>
        <begin position="528"/>
        <end position="539"/>
    </location>
</feature>
<feature type="region of interest" description="Disordered" evidence="6">
    <location>
        <begin position="1"/>
        <end position="34"/>
    </location>
</feature>
<dbReference type="SMART" id="SM00951">
    <property type="entry name" value="QLQ"/>
    <property type="match status" value="1"/>
</dbReference>
<comment type="function">
    <text evidence="5">Transcription activator.</text>
</comment>
<organism evidence="9 10">
    <name type="scientific">Hibiscus sabdariffa</name>
    <name type="common">roselle</name>
    <dbReference type="NCBI Taxonomy" id="183260"/>
    <lineage>
        <taxon>Eukaryota</taxon>
        <taxon>Viridiplantae</taxon>
        <taxon>Streptophyta</taxon>
        <taxon>Embryophyta</taxon>
        <taxon>Tracheophyta</taxon>
        <taxon>Spermatophyta</taxon>
        <taxon>Magnoliopsida</taxon>
        <taxon>eudicotyledons</taxon>
        <taxon>Gunneridae</taxon>
        <taxon>Pentapetalae</taxon>
        <taxon>rosids</taxon>
        <taxon>malvids</taxon>
        <taxon>Malvales</taxon>
        <taxon>Malvaceae</taxon>
        <taxon>Malvoideae</taxon>
        <taxon>Hibiscus</taxon>
    </lineage>
</organism>
<feature type="region of interest" description="Disordered" evidence="6">
    <location>
        <begin position="249"/>
        <end position="281"/>
    </location>
</feature>
<dbReference type="EMBL" id="JBBPBM010000017">
    <property type="protein sequence ID" value="KAK8556736.1"/>
    <property type="molecule type" value="Genomic_DNA"/>
</dbReference>
<name>A0ABR2ECR1_9ROSI</name>
<feature type="short sequence motif" description="Bipartite nuclear localization signal" evidence="4">
    <location>
        <begin position="254"/>
        <end position="261"/>
    </location>
</feature>
<evidence type="ECO:0000259" key="8">
    <source>
        <dbReference type="PROSITE" id="PS51667"/>
    </source>
</evidence>
<evidence type="ECO:0000259" key="7">
    <source>
        <dbReference type="PROSITE" id="PS51666"/>
    </source>
</evidence>
<evidence type="ECO:0000256" key="2">
    <source>
        <dbReference type="ARBA" id="ARBA00008122"/>
    </source>
</evidence>
<keyword evidence="5" id="KW-0010">Activator</keyword>
<evidence type="ECO:0000256" key="6">
    <source>
        <dbReference type="SAM" id="MobiDB-lite"/>
    </source>
</evidence>
<feature type="region of interest" description="Disordered" evidence="6">
    <location>
        <begin position="478"/>
        <end position="501"/>
    </location>
</feature>
<dbReference type="Pfam" id="PF08879">
    <property type="entry name" value="WRC"/>
    <property type="match status" value="1"/>
</dbReference>
<dbReference type="Pfam" id="PF08880">
    <property type="entry name" value="QLQ"/>
    <property type="match status" value="1"/>
</dbReference>
<dbReference type="PROSITE" id="PS51667">
    <property type="entry name" value="WRC"/>
    <property type="match status" value="1"/>
</dbReference>
<comment type="domain">
    <text evidence="5">The QLQ domain and WRC domain may be involved in protein-protein interaction and DNA-binding, respectively.</text>
</comment>
<evidence type="ECO:0000256" key="4">
    <source>
        <dbReference type="PROSITE-ProRule" id="PRU01002"/>
    </source>
</evidence>
<proteinExistence type="inferred from homology"/>
<feature type="domain" description="WRC" evidence="8">
    <location>
        <begin position="221"/>
        <end position="265"/>
    </location>
</feature>
<feature type="short sequence motif" description="Bipartite nuclear localization signal" evidence="4">
    <location>
        <begin position="226"/>
        <end position="236"/>
    </location>
</feature>
<evidence type="ECO:0000256" key="3">
    <source>
        <dbReference type="ARBA" id="ARBA00023242"/>
    </source>
</evidence>
<keyword evidence="5" id="KW-0804">Transcription</keyword>
<keyword evidence="3 4" id="KW-0539">Nucleus</keyword>